<sequence>MFPDNDKQLAMSCAEGDSAAFDRLYHRYAPKMLVVCSRYARDRDEAHDLLQEGFIRVFEQIHTFKGAGSLEGWIRRVIVSVALANYQRHHAERSQTKSLSAEFTDDDQPFRAEEITAQIAFDDMLRMIQQLTPAYRMVFNLYVFEGMKHHEIAEQLGISEGTSKSNLAQARRILQERITKVMFDLS</sequence>
<feature type="domain" description="RNA polymerase sigma-70 region 2" evidence="5">
    <location>
        <begin position="24"/>
        <end position="88"/>
    </location>
</feature>
<evidence type="ECO:0000256" key="4">
    <source>
        <dbReference type="ARBA" id="ARBA00023163"/>
    </source>
</evidence>
<dbReference type="GO" id="GO:0016987">
    <property type="term" value="F:sigma factor activity"/>
    <property type="evidence" value="ECO:0007669"/>
    <property type="project" value="UniProtKB-KW"/>
</dbReference>
<reference evidence="7 8" key="1">
    <citation type="submission" date="2016-10" db="EMBL/GenBank/DDBJ databases">
        <title>Arsenicibacter rosenii gen. nov., sp. nov., an efficient arsenic-methylating bacterium isolated from an arsenic-contaminated paddy soil.</title>
        <authorList>
            <person name="Huang K."/>
        </authorList>
    </citation>
    <scope>NUCLEOTIDE SEQUENCE [LARGE SCALE GENOMIC DNA]</scope>
    <source>
        <strain evidence="7 8">SM-1</strain>
    </source>
</reference>
<dbReference type="GO" id="GO:0003677">
    <property type="term" value="F:DNA binding"/>
    <property type="evidence" value="ECO:0007669"/>
    <property type="project" value="InterPro"/>
</dbReference>
<dbReference type="SUPFAM" id="SSF88659">
    <property type="entry name" value="Sigma3 and sigma4 domains of RNA polymerase sigma factors"/>
    <property type="match status" value="1"/>
</dbReference>
<evidence type="ECO:0000313" key="8">
    <source>
        <dbReference type="Proteomes" id="UP000181790"/>
    </source>
</evidence>
<dbReference type="InterPro" id="IPR007627">
    <property type="entry name" value="RNA_pol_sigma70_r2"/>
</dbReference>
<evidence type="ECO:0000256" key="1">
    <source>
        <dbReference type="ARBA" id="ARBA00010641"/>
    </source>
</evidence>
<dbReference type="Pfam" id="PF04542">
    <property type="entry name" value="Sigma70_r2"/>
    <property type="match status" value="1"/>
</dbReference>
<dbReference type="Gene3D" id="1.10.10.10">
    <property type="entry name" value="Winged helix-like DNA-binding domain superfamily/Winged helix DNA-binding domain"/>
    <property type="match status" value="1"/>
</dbReference>
<dbReference type="InterPro" id="IPR013324">
    <property type="entry name" value="RNA_pol_sigma_r3/r4-like"/>
</dbReference>
<dbReference type="PANTHER" id="PTHR43133">
    <property type="entry name" value="RNA POLYMERASE ECF-TYPE SIGMA FACTO"/>
    <property type="match status" value="1"/>
</dbReference>
<dbReference type="SUPFAM" id="SSF88946">
    <property type="entry name" value="Sigma2 domain of RNA polymerase sigma factors"/>
    <property type="match status" value="1"/>
</dbReference>
<dbReference type="PANTHER" id="PTHR43133:SF46">
    <property type="entry name" value="RNA POLYMERASE SIGMA-70 FACTOR ECF SUBFAMILY"/>
    <property type="match status" value="1"/>
</dbReference>
<proteinExistence type="inferred from homology"/>
<dbReference type="GO" id="GO:0006352">
    <property type="term" value="P:DNA-templated transcription initiation"/>
    <property type="evidence" value="ECO:0007669"/>
    <property type="project" value="InterPro"/>
</dbReference>
<evidence type="ECO:0000313" key="7">
    <source>
        <dbReference type="EMBL" id="OIN57026.1"/>
    </source>
</evidence>
<evidence type="ECO:0000259" key="6">
    <source>
        <dbReference type="Pfam" id="PF08281"/>
    </source>
</evidence>
<organism evidence="7 8">
    <name type="scientific">Arsenicibacter rosenii</name>
    <dbReference type="NCBI Taxonomy" id="1750698"/>
    <lineage>
        <taxon>Bacteria</taxon>
        <taxon>Pseudomonadati</taxon>
        <taxon>Bacteroidota</taxon>
        <taxon>Cytophagia</taxon>
        <taxon>Cytophagales</taxon>
        <taxon>Spirosomataceae</taxon>
        <taxon>Arsenicibacter</taxon>
    </lineage>
</organism>
<dbReference type="OrthoDB" id="1493925at2"/>
<evidence type="ECO:0000256" key="3">
    <source>
        <dbReference type="ARBA" id="ARBA00023082"/>
    </source>
</evidence>
<keyword evidence="4" id="KW-0804">Transcription</keyword>
<evidence type="ECO:0000256" key="2">
    <source>
        <dbReference type="ARBA" id="ARBA00023015"/>
    </source>
</evidence>
<keyword evidence="8" id="KW-1185">Reference proteome</keyword>
<feature type="domain" description="RNA polymerase sigma factor 70 region 4 type 2" evidence="6">
    <location>
        <begin position="123"/>
        <end position="172"/>
    </location>
</feature>
<keyword evidence="3" id="KW-0731">Sigma factor</keyword>
<dbReference type="InterPro" id="IPR013325">
    <property type="entry name" value="RNA_pol_sigma_r2"/>
</dbReference>
<dbReference type="Proteomes" id="UP000181790">
    <property type="component" value="Unassembled WGS sequence"/>
</dbReference>
<dbReference type="AlphaFoldDB" id="A0A1S2VFN8"/>
<accession>A0A1S2VFN8</accession>
<name>A0A1S2VFN8_9BACT</name>
<dbReference type="CDD" id="cd06171">
    <property type="entry name" value="Sigma70_r4"/>
    <property type="match status" value="1"/>
</dbReference>
<dbReference type="InterPro" id="IPR039425">
    <property type="entry name" value="RNA_pol_sigma-70-like"/>
</dbReference>
<dbReference type="Pfam" id="PF08281">
    <property type="entry name" value="Sigma70_r4_2"/>
    <property type="match status" value="1"/>
</dbReference>
<dbReference type="Gene3D" id="1.10.1740.10">
    <property type="match status" value="1"/>
</dbReference>
<dbReference type="InterPro" id="IPR036388">
    <property type="entry name" value="WH-like_DNA-bd_sf"/>
</dbReference>
<evidence type="ECO:0008006" key="9">
    <source>
        <dbReference type="Google" id="ProtNLM"/>
    </source>
</evidence>
<dbReference type="InterPro" id="IPR014284">
    <property type="entry name" value="RNA_pol_sigma-70_dom"/>
</dbReference>
<dbReference type="EMBL" id="MORL01000016">
    <property type="protein sequence ID" value="OIN57026.1"/>
    <property type="molecule type" value="Genomic_DNA"/>
</dbReference>
<evidence type="ECO:0000259" key="5">
    <source>
        <dbReference type="Pfam" id="PF04542"/>
    </source>
</evidence>
<comment type="similarity">
    <text evidence="1">Belongs to the sigma-70 factor family. ECF subfamily.</text>
</comment>
<dbReference type="InterPro" id="IPR013249">
    <property type="entry name" value="RNA_pol_sigma70_r4_t2"/>
</dbReference>
<protein>
    <recommendedName>
        <fullName evidence="9">RNA polymerase subunit sigma-70</fullName>
    </recommendedName>
</protein>
<dbReference type="NCBIfam" id="TIGR02937">
    <property type="entry name" value="sigma70-ECF"/>
    <property type="match status" value="1"/>
</dbReference>
<comment type="caution">
    <text evidence="7">The sequence shown here is derived from an EMBL/GenBank/DDBJ whole genome shotgun (WGS) entry which is preliminary data.</text>
</comment>
<gene>
    <name evidence="7" type="ORF">BLX24_22020</name>
</gene>
<keyword evidence="2" id="KW-0805">Transcription regulation</keyword>